<dbReference type="OMA" id="NETCKQN"/>
<reference evidence="2" key="1">
    <citation type="submission" date="2021-01" db="EMBL/GenBank/DDBJ databases">
        <authorList>
            <consortium name="Genoscope - CEA"/>
            <person name="William W."/>
        </authorList>
    </citation>
    <scope>NUCLEOTIDE SEQUENCE</scope>
</reference>
<dbReference type="AlphaFoldDB" id="A0A8S1LUI9"/>
<keyword evidence="1" id="KW-1133">Transmembrane helix</keyword>
<sequence length="678" mass="80531">MDTNGSEVVEEEDLLKSPPNFLEAENHSKAQIIHQEVISNSQKCPCCNLYISTLKYSLFTDINAFIVHGTVYKYFFIIVGIYNLIQNFKGNSCIKNETCKQNLNNYLSILNRMDSYDFEDQILDILQSISIFIQLAFLRYISYSKNDCYSIDRQIDSEFTIKKCSLKIKNLPSNCNKKEGMNLFVANKYKRDSAPLNIIDCSLIYDQEHLENQLKLKIKEILSQNNDISLKDVIRKIVNQIFILKNRELFLKSTNTGFITFSSQKEAIKFKEVLDKQSVIYCPRPLDEKWINKIEKQNLLLEIILFIIVLALFYLLYQFEIAKDEYTQSNSGYQLNRNTLLSLCVAIIFKISMELQLRMCQIISQYGQYKRMPWYFYELLIIMVGLMNVIVFPLAVFEQKDQYESKLKFWRDGGFNEDIIYIILINSFSIMIFSVIDKQYALNLLKNTYYKYLKQNSTLTQFEANQLTQKKLNFNERYIELVHLCFLCSYYGYIYPICYPMTLIALLIIFWLQKYQLINYGVKENIRFEKEQLKLPILILLICQTSSHQIIQNVLKTSLTTRPFFYIFIFFSFLLIYLIFFSDWIFINQSLDYQTSEVLMKSIAHNDLYSQLNPLINENLWLGDEYEKGLRLHKFSRQEKYYNELQVKLLRQLEREFQQNYRKTTTIQPLQGEQIILE</sequence>
<comment type="caution">
    <text evidence="2">The sequence shown here is derived from an EMBL/GenBank/DDBJ whole genome shotgun (WGS) entry which is preliminary data.</text>
</comment>
<evidence type="ECO:0000256" key="1">
    <source>
        <dbReference type="SAM" id="Phobius"/>
    </source>
</evidence>
<keyword evidence="1" id="KW-0472">Membrane</keyword>
<dbReference type="Proteomes" id="UP000688137">
    <property type="component" value="Unassembled WGS sequence"/>
</dbReference>
<feature type="transmembrane region" description="Helical" evidence="1">
    <location>
        <begin position="418"/>
        <end position="436"/>
    </location>
</feature>
<dbReference type="EMBL" id="CAJJDM010000038">
    <property type="protein sequence ID" value="CAD8066264.1"/>
    <property type="molecule type" value="Genomic_DNA"/>
</dbReference>
<accession>A0A8S1LUI9</accession>
<evidence type="ECO:0008006" key="4">
    <source>
        <dbReference type="Google" id="ProtNLM"/>
    </source>
</evidence>
<evidence type="ECO:0000313" key="2">
    <source>
        <dbReference type="EMBL" id="CAD8066264.1"/>
    </source>
</evidence>
<feature type="transmembrane region" description="Helical" evidence="1">
    <location>
        <begin position="493"/>
        <end position="512"/>
    </location>
</feature>
<protein>
    <recommendedName>
        <fullName evidence="4">CSC1/OSCA1-like cytosolic domain-containing protein</fullName>
    </recommendedName>
</protein>
<name>A0A8S1LUI9_PARPR</name>
<keyword evidence="3" id="KW-1185">Reference proteome</keyword>
<keyword evidence="1" id="KW-0812">Transmembrane</keyword>
<gene>
    <name evidence="2" type="ORF">PPRIM_AZ9-3.1.T0390001</name>
</gene>
<evidence type="ECO:0000313" key="3">
    <source>
        <dbReference type="Proteomes" id="UP000688137"/>
    </source>
</evidence>
<feature type="transmembrane region" description="Helical" evidence="1">
    <location>
        <begin position="62"/>
        <end position="85"/>
    </location>
</feature>
<organism evidence="2 3">
    <name type="scientific">Paramecium primaurelia</name>
    <dbReference type="NCBI Taxonomy" id="5886"/>
    <lineage>
        <taxon>Eukaryota</taxon>
        <taxon>Sar</taxon>
        <taxon>Alveolata</taxon>
        <taxon>Ciliophora</taxon>
        <taxon>Intramacronucleata</taxon>
        <taxon>Oligohymenophorea</taxon>
        <taxon>Peniculida</taxon>
        <taxon>Parameciidae</taxon>
        <taxon>Paramecium</taxon>
    </lineage>
</organism>
<feature type="transmembrane region" description="Helical" evidence="1">
    <location>
        <begin position="299"/>
        <end position="317"/>
    </location>
</feature>
<feature type="transmembrane region" description="Helical" evidence="1">
    <location>
        <begin position="563"/>
        <end position="586"/>
    </location>
</feature>
<feature type="transmembrane region" description="Helical" evidence="1">
    <location>
        <begin position="374"/>
        <end position="397"/>
    </location>
</feature>
<proteinExistence type="predicted"/>